<organism evidence="1 2">
    <name type="scientific">Macrococcoides canis</name>
    <dbReference type="NCBI Taxonomy" id="1855823"/>
    <lineage>
        <taxon>Bacteria</taxon>
        <taxon>Bacillati</taxon>
        <taxon>Bacillota</taxon>
        <taxon>Bacilli</taxon>
        <taxon>Bacillales</taxon>
        <taxon>Staphylococcaceae</taxon>
        <taxon>Macrococcoides</taxon>
    </lineage>
</organism>
<geneLocation type="plasmid" evidence="2">
    <name>pepi0076a-1</name>
</geneLocation>
<evidence type="ECO:0000313" key="2">
    <source>
        <dbReference type="Proteomes" id="UP000501122"/>
    </source>
</evidence>
<keyword evidence="1" id="KW-0614">Plasmid</keyword>
<sequence>MTSNIETIVTKITESDLDYLNEHFSGVTYEMDVNYMSIYFDKRVRGSLNSKLFQYVLHAVTGKYQAKYDEDNSDVREFMNELKRVINKYNPENSDY</sequence>
<name>A0AAE6X4K5_9STAP</name>
<dbReference type="EMBL" id="CP047364">
    <property type="protein sequence ID" value="QIH79475.1"/>
    <property type="molecule type" value="Genomic_DNA"/>
</dbReference>
<accession>A0AAE6X4K5</accession>
<evidence type="ECO:0000313" key="1">
    <source>
        <dbReference type="EMBL" id="QIH79475.1"/>
    </source>
</evidence>
<gene>
    <name evidence="1" type="ORF">GTN30_12680</name>
</gene>
<protein>
    <submittedName>
        <fullName evidence="1">Uncharacterized protein</fullName>
    </submittedName>
</protein>
<reference evidence="1" key="1">
    <citation type="journal article" date="2020" name="Antimicrob. Agents Chemother.">
        <title>The novel macrolide resistance genes mef(D), msr(F) and msr(H) are present on resistance islands in Macrococcus canis, Macrococcus caseolyticus and Staphylococcus aureus.</title>
        <authorList>
            <person name="Schwendener S."/>
            <person name="Dona V."/>
            <person name="Perreten V."/>
        </authorList>
    </citation>
    <scope>NUCLEOTIDE SEQUENCE</scope>
    <source>
        <strain evidence="1">Epi0076A</strain>
        <plasmid evidence="1">pEpi0076A-1</plasmid>
    </source>
</reference>
<dbReference type="AlphaFoldDB" id="A0AAE6X4K5"/>
<proteinExistence type="predicted"/>
<dbReference type="Proteomes" id="UP000501122">
    <property type="component" value="Plasmid pEpi0076A-1"/>
</dbReference>
<dbReference type="RefSeq" id="WP_164954106.1">
    <property type="nucleotide sequence ID" value="NZ_CP047364.1"/>
</dbReference>